<dbReference type="EMBL" id="CP032485">
    <property type="protein sequence ID" value="QDH25606.1"/>
    <property type="molecule type" value="Genomic_DNA"/>
</dbReference>
<dbReference type="AlphaFoldDB" id="A0A4Y6VAQ9"/>
<reference evidence="2 3" key="1">
    <citation type="submission" date="2018-09" db="EMBL/GenBank/DDBJ databases">
        <title>The complete genome sequence of Neokomagataea tanensis NBRC 106556(T).</title>
        <authorList>
            <person name="Chua K.-O."/>
            <person name="See-Too W.-S."/>
            <person name="Hong K.-W."/>
            <person name="Yin W.-F."/>
            <person name="Chan K.-G."/>
        </authorList>
    </citation>
    <scope>NUCLEOTIDE SEQUENCE [LARGE SCALE GENOMIC DNA]</scope>
    <source>
        <strain evidence="3">AH13 \ NBRC 106556</strain>
    </source>
</reference>
<keyword evidence="1" id="KW-1133">Transmembrane helix</keyword>
<evidence type="ECO:0000313" key="3">
    <source>
        <dbReference type="Proteomes" id="UP000317214"/>
    </source>
</evidence>
<name>A0A4Y6VAQ9_9PROT</name>
<gene>
    <name evidence="2" type="ORF">D5366_10690</name>
</gene>
<dbReference type="RefSeq" id="WP_141493612.1">
    <property type="nucleotide sequence ID" value="NZ_CP032485.1"/>
</dbReference>
<keyword evidence="1" id="KW-0472">Membrane</keyword>
<keyword evidence="3" id="KW-1185">Reference proteome</keyword>
<proteinExistence type="predicted"/>
<feature type="transmembrane region" description="Helical" evidence="1">
    <location>
        <begin position="12"/>
        <end position="29"/>
    </location>
</feature>
<organism evidence="2 3">
    <name type="scientific">Neokomagataea tanensis</name>
    <dbReference type="NCBI Taxonomy" id="661191"/>
    <lineage>
        <taxon>Bacteria</taxon>
        <taxon>Pseudomonadati</taxon>
        <taxon>Pseudomonadota</taxon>
        <taxon>Alphaproteobacteria</taxon>
        <taxon>Acetobacterales</taxon>
        <taxon>Acetobacteraceae</taxon>
        <taxon>Neokomagataea</taxon>
    </lineage>
</organism>
<accession>A0A4Y6VAQ9</accession>
<protein>
    <submittedName>
        <fullName evidence="2">Septation inhibitor protein</fullName>
    </submittedName>
</protein>
<dbReference type="KEGG" id="ntn:D5366_10690"/>
<dbReference type="OrthoDB" id="9815600at2"/>
<evidence type="ECO:0000313" key="2">
    <source>
        <dbReference type="EMBL" id="QDH25606.1"/>
    </source>
</evidence>
<keyword evidence="1" id="KW-0812">Transmembrane</keyword>
<evidence type="ECO:0000256" key="1">
    <source>
        <dbReference type="SAM" id="Phobius"/>
    </source>
</evidence>
<sequence length="109" mass="12430">MRAVKALKRGLRAIAAPTLFIGLTAYFGWNALHGEHGIRAFQDQTQLKREALLAEKNAQDEQIMWKRRVTALKERALDADMLDERSRAMLNLTKNGEIVIPYGPHDKLF</sequence>
<dbReference type="Pfam" id="PF04977">
    <property type="entry name" value="DivIC"/>
    <property type="match status" value="1"/>
</dbReference>
<dbReference type="Proteomes" id="UP000317214">
    <property type="component" value="Chromosome"/>
</dbReference>
<dbReference type="InterPro" id="IPR007060">
    <property type="entry name" value="FtsL/DivIC"/>
</dbReference>